<keyword evidence="3" id="KW-1185">Reference proteome</keyword>
<protein>
    <recommendedName>
        <fullName evidence="1">Rrn7/TAF1B C-terminal cyclin domain-containing protein</fullName>
    </recommendedName>
</protein>
<sequence length="329" mass="37212">MRGRLPAAYHGALRSRAAGVRPGELHEAVMNLTYSYGKNYDITFPPLNVPVIVLQYLKEMGLPVNLYPYIKECVSLLQLSYAIPTGGQKPLDNPDTLLIATVVVVTKLFHPLDGPENEPATESSPSGLKIDWQQWQRIFADTERLNTSRRDFDSVTPKEVGTMTGEEMDAYLEWFQQTRIMPQEDTRTIERLFPLGVSASPVEVDDTEEDNRRLEQRLLELQQHISWVNPELPIGQVPDSRSSSGGGRSYRRYENVDSLSGPAELFHQRAAMLSGLSIEGLLKAVFKLEQLLLYWTKYAQTESENDLKAEIEGSSNRSLARLLARKQIY</sequence>
<comment type="caution">
    <text evidence="2">The sequence shown here is derived from an EMBL/GenBank/DDBJ whole genome shotgun (WGS) entry which is preliminary data.</text>
</comment>
<dbReference type="EMBL" id="JAZHXJ010000006">
    <property type="protein sequence ID" value="KAL1883787.1"/>
    <property type="molecule type" value="Genomic_DNA"/>
</dbReference>
<evidence type="ECO:0000313" key="2">
    <source>
        <dbReference type="EMBL" id="KAL1883787.1"/>
    </source>
</evidence>
<evidence type="ECO:0000259" key="1">
    <source>
        <dbReference type="Pfam" id="PF20645"/>
    </source>
</evidence>
<gene>
    <name evidence="2" type="ORF">VTK73DRAFT_8323</name>
</gene>
<organism evidence="2 3">
    <name type="scientific">Phialemonium thermophilum</name>
    <dbReference type="NCBI Taxonomy" id="223376"/>
    <lineage>
        <taxon>Eukaryota</taxon>
        <taxon>Fungi</taxon>
        <taxon>Dikarya</taxon>
        <taxon>Ascomycota</taxon>
        <taxon>Pezizomycotina</taxon>
        <taxon>Sordariomycetes</taxon>
        <taxon>Sordariomycetidae</taxon>
        <taxon>Cephalothecales</taxon>
        <taxon>Cephalothecaceae</taxon>
        <taxon>Phialemonium</taxon>
    </lineage>
</organism>
<reference evidence="2 3" key="1">
    <citation type="journal article" date="2024" name="Commun. Biol.">
        <title>Comparative genomic analysis of thermophilic fungi reveals convergent evolutionary adaptations and gene losses.</title>
        <authorList>
            <person name="Steindorff A.S."/>
            <person name="Aguilar-Pontes M.V."/>
            <person name="Robinson A.J."/>
            <person name="Andreopoulos B."/>
            <person name="LaButti K."/>
            <person name="Kuo A."/>
            <person name="Mondo S."/>
            <person name="Riley R."/>
            <person name="Otillar R."/>
            <person name="Haridas S."/>
            <person name="Lipzen A."/>
            <person name="Grimwood J."/>
            <person name="Schmutz J."/>
            <person name="Clum A."/>
            <person name="Reid I.D."/>
            <person name="Moisan M.C."/>
            <person name="Butler G."/>
            <person name="Nguyen T.T.M."/>
            <person name="Dewar K."/>
            <person name="Conant G."/>
            <person name="Drula E."/>
            <person name="Henrissat B."/>
            <person name="Hansel C."/>
            <person name="Singer S."/>
            <person name="Hutchinson M.I."/>
            <person name="de Vries R.P."/>
            <person name="Natvig D.O."/>
            <person name="Powell A.J."/>
            <person name="Tsang A."/>
            <person name="Grigoriev I.V."/>
        </authorList>
    </citation>
    <scope>NUCLEOTIDE SEQUENCE [LARGE SCALE GENOMIC DNA]</scope>
    <source>
        <strain evidence="2 3">ATCC 24622</strain>
    </source>
</reference>
<accession>A0ABR3Y664</accession>
<name>A0ABR3Y664_9PEZI</name>
<dbReference type="Proteomes" id="UP001586593">
    <property type="component" value="Unassembled WGS sequence"/>
</dbReference>
<evidence type="ECO:0000313" key="3">
    <source>
        <dbReference type="Proteomes" id="UP001586593"/>
    </source>
</evidence>
<proteinExistence type="predicted"/>
<dbReference type="InterPro" id="IPR048538">
    <property type="entry name" value="Rrn7_cyclin_C"/>
</dbReference>
<dbReference type="Pfam" id="PF20645">
    <property type="entry name" value="Rrn7_cyclin_C"/>
    <property type="match status" value="1"/>
</dbReference>
<feature type="domain" description="Rrn7/TAF1B C-terminal cyclin" evidence="1">
    <location>
        <begin position="23"/>
        <end position="178"/>
    </location>
</feature>